<feature type="transmembrane region" description="Helical" evidence="2">
    <location>
        <begin position="271"/>
        <end position="290"/>
    </location>
</feature>
<dbReference type="EMBL" id="CP115667">
    <property type="protein sequence ID" value="WBW50125.1"/>
    <property type="molecule type" value="Genomic_DNA"/>
</dbReference>
<keyword evidence="2" id="KW-1133">Transmembrane helix</keyword>
<comment type="similarity">
    <text evidence="1">Belongs to the EamA transporter family.</text>
</comment>
<evidence type="ECO:0000313" key="5">
    <source>
        <dbReference type="Proteomes" id="UP001210339"/>
    </source>
</evidence>
<dbReference type="InterPro" id="IPR037185">
    <property type="entry name" value="EmrE-like"/>
</dbReference>
<feature type="transmembrane region" description="Helical" evidence="2">
    <location>
        <begin position="71"/>
        <end position="89"/>
    </location>
</feature>
<dbReference type="PANTHER" id="PTHR22911:SF137">
    <property type="entry name" value="SOLUTE CARRIER FAMILY 35 MEMBER G2-RELATED"/>
    <property type="match status" value="1"/>
</dbReference>
<feature type="transmembrane region" description="Helical" evidence="2">
    <location>
        <begin position="12"/>
        <end position="35"/>
    </location>
</feature>
<evidence type="ECO:0000256" key="2">
    <source>
        <dbReference type="SAM" id="Phobius"/>
    </source>
</evidence>
<dbReference type="Pfam" id="PF00892">
    <property type="entry name" value="EamA"/>
    <property type="match status" value="2"/>
</dbReference>
<dbReference type="Proteomes" id="UP001210339">
    <property type="component" value="Chromosome"/>
</dbReference>
<dbReference type="RefSeq" id="WP_271191656.1">
    <property type="nucleotide sequence ID" value="NZ_CP115667.1"/>
</dbReference>
<evidence type="ECO:0000313" key="4">
    <source>
        <dbReference type="EMBL" id="WBW50125.1"/>
    </source>
</evidence>
<gene>
    <name evidence="4" type="ORF">O6R05_00770</name>
</gene>
<dbReference type="PANTHER" id="PTHR22911">
    <property type="entry name" value="ACYL-MALONYL CONDENSING ENZYME-RELATED"/>
    <property type="match status" value="1"/>
</dbReference>
<feature type="domain" description="EamA" evidence="3">
    <location>
        <begin position="154"/>
        <end position="285"/>
    </location>
</feature>
<feature type="domain" description="EamA" evidence="3">
    <location>
        <begin position="9"/>
        <end position="142"/>
    </location>
</feature>
<dbReference type="InterPro" id="IPR000620">
    <property type="entry name" value="EamA_dom"/>
</dbReference>
<accession>A0ABY7QVN4</accession>
<keyword evidence="5" id="KW-1185">Reference proteome</keyword>
<sequence length="292" mass="32443">MSTNRNNQGIVHAVLSAIVFGLMPLATQVFYRWGANSVSSAVYRMLPSVIILFFLLRFYYHIDLKVSREEVAGLALTALGFSMTSVTLYSSYQYISSGMATTIHFAYPIVIFIAMNWLRRYMPKKTDIFYITLVALGIVFIMDMRGDGGMNTQGIAFAVLSAFTYSAYSILLEVKNLKSLHPMKLLFYINAFSVVIILVYSRVINAPIFLGFDGVQWLMPVAYSCIITFGASYLYQSAIMKIGATKTAILSTVEPITSLIVGGVILHEPMVLRQIVGAVLVLTATTKLIIRK</sequence>
<keyword evidence="2" id="KW-0472">Membrane</keyword>
<reference evidence="4 5" key="1">
    <citation type="submission" date="2023-01" db="EMBL/GenBank/DDBJ databases">
        <authorList>
            <person name="Lee S.H."/>
            <person name="Jung H.S."/>
            <person name="Yun J.U."/>
        </authorList>
    </citation>
    <scope>NUCLEOTIDE SEQUENCE [LARGE SCALE GENOMIC DNA]</scope>
    <source>
        <strain evidence="4 5">CBA3646</strain>
    </source>
</reference>
<feature type="transmembrane region" description="Helical" evidence="2">
    <location>
        <begin position="215"/>
        <end position="235"/>
    </location>
</feature>
<protein>
    <submittedName>
        <fullName evidence="4">DMT family transporter</fullName>
    </submittedName>
</protein>
<keyword evidence="2" id="KW-0812">Transmembrane</keyword>
<feature type="transmembrane region" description="Helical" evidence="2">
    <location>
        <begin position="41"/>
        <end position="59"/>
    </location>
</feature>
<feature type="transmembrane region" description="Helical" evidence="2">
    <location>
        <begin position="95"/>
        <end position="115"/>
    </location>
</feature>
<proteinExistence type="inferred from homology"/>
<dbReference type="SUPFAM" id="SSF103481">
    <property type="entry name" value="Multidrug resistance efflux transporter EmrE"/>
    <property type="match status" value="2"/>
</dbReference>
<feature type="transmembrane region" description="Helical" evidence="2">
    <location>
        <begin position="154"/>
        <end position="173"/>
    </location>
</feature>
<evidence type="ECO:0000256" key="1">
    <source>
        <dbReference type="ARBA" id="ARBA00007362"/>
    </source>
</evidence>
<name>A0ABY7QVN4_9FIRM</name>
<evidence type="ECO:0000259" key="3">
    <source>
        <dbReference type="Pfam" id="PF00892"/>
    </source>
</evidence>
<feature type="transmembrane region" description="Helical" evidence="2">
    <location>
        <begin position="127"/>
        <end position="142"/>
    </location>
</feature>
<feature type="transmembrane region" description="Helical" evidence="2">
    <location>
        <begin position="185"/>
        <end position="203"/>
    </location>
</feature>
<feature type="transmembrane region" description="Helical" evidence="2">
    <location>
        <begin position="247"/>
        <end position="265"/>
    </location>
</feature>
<organism evidence="4 5">
    <name type="scientific">Peptoniphilus equinus</name>
    <dbReference type="NCBI Taxonomy" id="3016343"/>
    <lineage>
        <taxon>Bacteria</taxon>
        <taxon>Bacillati</taxon>
        <taxon>Bacillota</taxon>
        <taxon>Tissierellia</taxon>
        <taxon>Tissierellales</taxon>
        <taxon>Peptoniphilaceae</taxon>
        <taxon>Peptoniphilus</taxon>
    </lineage>
</organism>